<dbReference type="AlphaFoldDB" id="A0A4R5DST5"/>
<feature type="transmembrane region" description="Helical" evidence="1">
    <location>
        <begin position="38"/>
        <end position="57"/>
    </location>
</feature>
<comment type="caution">
    <text evidence="2">The sequence shown here is derived from an EMBL/GenBank/DDBJ whole genome shotgun (WGS) entry which is preliminary data.</text>
</comment>
<dbReference type="RefSeq" id="WP_131957422.1">
    <property type="nucleotide sequence ID" value="NZ_SMFL01000002.1"/>
</dbReference>
<keyword evidence="1" id="KW-0812">Transmembrane</keyword>
<reference evidence="2 3" key="1">
    <citation type="submission" date="2019-03" db="EMBL/GenBank/DDBJ databases">
        <title>Dyadobacter AR-3-6 sp. nov., isolated from arctic soil.</title>
        <authorList>
            <person name="Chaudhary D.K."/>
        </authorList>
    </citation>
    <scope>NUCLEOTIDE SEQUENCE [LARGE SCALE GENOMIC DNA]</scope>
    <source>
        <strain evidence="2 3">AR-3-6</strain>
    </source>
</reference>
<dbReference type="Proteomes" id="UP000294850">
    <property type="component" value="Unassembled WGS sequence"/>
</dbReference>
<feature type="transmembrane region" description="Helical" evidence="1">
    <location>
        <begin position="141"/>
        <end position="162"/>
    </location>
</feature>
<proteinExistence type="predicted"/>
<feature type="transmembrane region" description="Helical" evidence="1">
    <location>
        <begin position="69"/>
        <end position="91"/>
    </location>
</feature>
<feature type="transmembrane region" description="Helical" evidence="1">
    <location>
        <begin position="116"/>
        <end position="135"/>
    </location>
</feature>
<dbReference type="OrthoDB" id="954677at2"/>
<keyword evidence="3" id="KW-1185">Reference proteome</keyword>
<accession>A0A4R5DST5</accession>
<protein>
    <submittedName>
        <fullName evidence="2">Uncharacterized protein</fullName>
    </submittedName>
</protein>
<keyword evidence="1" id="KW-1133">Transmembrane helix</keyword>
<dbReference type="EMBL" id="SMFL01000002">
    <property type="protein sequence ID" value="TDE17556.1"/>
    <property type="molecule type" value="Genomic_DNA"/>
</dbReference>
<keyword evidence="1" id="KW-0472">Membrane</keyword>
<evidence type="ECO:0000313" key="2">
    <source>
        <dbReference type="EMBL" id="TDE17556.1"/>
    </source>
</evidence>
<evidence type="ECO:0000313" key="3">
    <source>
        <dbReference type="Proteomes" id="UP000294850"/>
    </source>
</evidence>
<sequence length="184" mass="21295">MDIKDLKAEWQKAGSGSVNEETLKLMTKISQHPTLRKLRIKLISEAIFLIILLFVYYDGFDGDKKPIYVNVLLVLSILLYITNNFLGFLFIKNPVRGNNIIVSLQKLCLVLKRMTVFSLLSSTIYAATLIFYFSVSVEFTFLKYILLGTMMLIFVIISFFSYKKWKQKIDYFSHVLSAYIKDVA</sequence>
<name>A0A4R5DST5_9BACT</name>
<evidence type="ECO:0000256" key="1">
    <source>
        <dbReference type="SAM" id="Phobius"/>
    </source>
</evidence>
<gene>
    <name evidence="2" type="ORF">E0F88_06605</name>
</gene>
<organism evidence="2 3">
    <name type="scientific">Dyadobacter psychrotolerans</name>
    <dbReference type="NCBI Taxonomy" id="2541721"/>
    <lineage>
        <taxon>Bacteria</taxon>
        <taxon>Pseudomonadati</taxon>
        <taxon>Bacteroidota</taxon>
        <taxon>Cytophagia</taxon>
        <taxon>Cytophagales</taxon>
        <taxon>Spirosomataceae</taxon>
        <taxon>Dyadobacter</taxon>
    </lineage>
</organism>